<comment type="caution">
    <text evidence="3">The sequence shown here is derived from an EMBL/GenBank/DDBJ whole genome shotgun (WGS) entry which is preliminary data.</text>
</comment>
<proteinExistence type="predicted"/>
<evidence type="ECO:0000313" key="3">
    <source>
        <dbReference type="EMBL" id="KAG9483031.1"/>
    </source>
</evidence>
<organism evidence="3 4">
    <name type="scientific">Eleutherodactylus coqui</name>
    <name type="common">Puerto Rican coqui</name>
    <dbReference type="NCBI Taxonomy" id="57060"/>
    <lineage>
        <taxon>Eukaryota</taxon>
        <taxon>Metazoa</taxon>
        <taxon>Chordata</taxon>
        <taxon>Craniata</taxon>
        <taxon>Vertebrata</taxon>
        <taxon>Euteleostomi</taxon>
        <taxon>Amphibia</taxon>
        <taxon>Batrachia</taxon>
        <taxon>Anura</taxon>
        <taxon>Neobatrachia</taxon>
        <taxon>Hyloidea</taxon>
        <taxon>Eleutherodactylidae</taxon>
        <taxon>Eleutherodactylinae</taxon>
        <taxon>Eleutherodactylus</taxon>
        <taxon>Eleutherodactylus</taxon>
    </lineage>
</organism>
<dbReference type="InterPro" id="IPR029181">
    <property type="entry name" value="Barttin"/>
</dbReference>
<evidence type="ECO:0000256" key="2">
    <source>
        <dbReference type="SAM" id="Phobius"/>
    </source>
</evidence>
<keyword evidence="2" id="KW-0472">Membrane</keyword>
<keyword evidence="2" id="KW-1133">Transmembrane helix</keyword>
<dbReference type="GO" id="GO:0016323">
    <property type="term" value="C:basolateral plasma membrane"/>
    <property type="evidence" value="ECO:0007669"/>
    <property type="project" value="TreeGrafter"/>
</dbReference>
<protein>
    <recommendedName>
        <fullName evidence="5">Barttin</fullName>
    </recommendedName>
</protein>
<dbReference type="EMBL" id="WNTK01000005">
    <property type="protein sequence ID" value="KAG9483031.1"/>
    <property type="molecule type" value="Genomic_DNA"/>
</dbReference>
<evidence type="ECO:0000256" key="1">
    <source>
        <dbReference type="SAM" id="MobiDB-lite"/>
    </source>
</evidence>
<dbReference type="GO" id="GO:0006821">
    <property type="term" value="P:chloride transport"/>
    <property type="evidence" value="ECO:0007669"/>
    <property type="project" value="InterPro"/>
</dbReference>
<accession>A0A8J6F949</accession>
<feature type="region of interest" description="Disordered" evidence="1">
    <location>
        <begin position="179"/>
        <end position="207"/>
    </location>
</feature>
<reference evidence="3" key="1">
    <citation type="thesis" date="2020" institute="ProQuest LLC" country="789 East Eisenhower Parkway, Ann Arbor, MI, USA">
        <title>Comparative Genomics and Chromosome Evolution.</title>
        <authorList>
            <person name="Mudd A.B."/>
        </authorList>
    </citation>
    <scope>NUCLEOTIDE SEQUENCE</scope>
    <source>
        <strain evidence="3">HN-11 Male</strain>
        <tissue evidence="3">Kidney and liver</tissue>
    </source>
</reference>
<feature type="transmembrane region" description="Helical" evidence="2">
    <location>
        <begin position="6"/>
        <end position="26"/>
    </location>
</feature>
<dbReference type="PANTHER" id="PTHR28399:SF1">
    <property type="entry name" value="BARTTIN"/>
    <property type="match status" value="1"/>
</dbReference>
<evidence type="ECO:0000313" key="4">
    <source>
        <dbReference type="Proteomes" id="UP000770717"/>
    </source>
</evidence>
<feature type="compositionally biased region" description="Basic and acidic residues" evidence="1">
    <location>
        <begin position="194"/>
        <end position="205"/>
    </location>
</feature>
<dbReference type="Pfam" id="PF15462">
    <property type="entry name" value="Barttin"/>
    <property type="match status" value="1"/>
</dbReference>
<sequence length="295" mass="32591">MAEDKTFRYGLIVLGFFLIMIGMFIMSADKPQIYITFCCIGVLLVCVGITWSICQCYPKITFVPVDLESVPFPEKSPAFSDTPQKPWSTTPYTSSKDAERYEATLPSYEQIQIKVEELGEDNLVGSAPPFPPAMVRHSQAKVEAKVEIHRNSVCKEESMMPEASCQSAPLACLKEDTRLTTSDDGKSSSSSLHSTDDLQNERPEVRNSTVCLQGPISGEGIDLIDAPICEGTKVTLSCEAKSECYQHLHQDGGDEPRFASLTPGPTQDSETDDLYYGMKDETEVLMPGDESDFEH</sequence>
<gene>
    <name evidence="3" type="ORF">GDO78_009130</name>
</gene>
<dbReference type="OrthoDB" id="9944479at2759"/>
<feature type="transmembrane region" description="Helical" evidence="2">
    <location>
        <begin position="33"/>
        <end position="53"/>
    </location>
</feature>
<dbReference type="Proteomes" id="UP000770717">
    <property type="component" value="Unassembled WGS sequence"/>
</dbReference>
<evidence type="ECO:0008006" key="5">
    <source>
        <dbReference type="Google" id="ProtNLM"/>
    </source>
</evidence>
<keyword evidence="2" id="KW-0812">Transmembrane</keyword>
<name>A0A8J6F949_ELECQ</name>
<dbReference type="GO" id="GO:0017081">
    <property type="term" value="F:chloride channel regulator activity"/>
    <property type="evidence" value="ECO:0007669"/>
    <property type="project" value="TreeGrafter"/>
</dbReference>
<dbReference type="PANTHER" id="PTHR28399">
    <property type="entry name" value="BARTTIN"/>
    <property type="match status" value="1"/>
</dbReference>
<keyword evidence="4" id="KW-1185">Reference proteome</keyword>
<dbReference type="AlphaFoldDB" id="A0A8J6F949"/>